<dbReference type="GO" id="GO:0031419">
    <property type="term" value="F:cobalamin binding"/>
    <property type="evidence" value="ECO:0007669"/>
    <property type="project" value="UniProtKB-KW"/>
</dbReference>
<dbReference type="SUPFAM" id="SSF51998">
    <property type="entry name" value="PFL-like glycyl radical enzymes"/>
    <property type="match status" value="1"/>
</dbReference>
<dbReference type="Pfam" id="PF21995">
    <property type="entry name" value="RNR-II_ins_dom"/>
    <property type="match status" value="1"/>
</dbReference>
<dbReference type="Proteomes" id="UP000019335">
    <property type="component" value="Unassembled WGS sequence"/>
</dbReference>
<evidence type="ECO:0000256" key="7">
    <source>
        <dbReference type="ARBA" id="ARBA00023157"/>
    </source>
</evidence>
<evidence type="ECO:0000259" key="12">
    <source>
        <dbReference type="Pfam" id="PF17975"/>
    </source>
</evidence>
<evidence type="ECO:0000256" key="3">
    <source>
        <dbReference type="ARBA" id="ARBA00012275"/>
    </source>
</evidence>
<feature type="compositionally biased region" description="Pro residues" evidence="11">
    <location>
        <begin position="184"/>
        <end position="195"/>
    </location>
</feature>
<dbReference type="GO" id="GO:0006260">
    <property type="term" value="P:DNA replication"/>
    <property type="evidence" value="ECO:0007669"/>
    <property type="project" value="UniProtKB-KW"/>
</dbReference>
<comment type="caution">
    <text evidence="14">The sequence shown here is derived from an EMBL/GenBank/DDBJ whole genome shotgun (WGS) entry which is preliminary data.</text>
</comment>
<gene>
    <name evidence="14" type="ORF">Naga_100060g30</name>
</gene>
<proteinExistence type="inferred from homology"/>
<keyword evidence="6" id="KW-0560">Oxidoreductase</keyword>
<feature type="compositionally biased region" description="Polar residues" evidence="11">
    <location>
        <begin position="133"/>
        <end position="143"/>
    </location>
</feature>
<keyword evidence="7" id="KW-1015">Disulfide bond</keyword>
<dbReference type="GO" id="GO:0004748">
    <property type="term" value="F:ribonucleoside-diphosphate reductase activity, thioredoxin disulfide as acceptor"/>
    <property type="evidence" value="ECO:0007669"/>
    <property type="project" value="TreeGrafter"/>
</dbReference>
<evidence type="ECO:0000256" key="8">
    <source>
        <dbReference type="ARBA" id="ARBA00023284"/>
    </source>
</evidence>
<keyword evidence="5" id="KW-0235">DNA replication</keyword>
<keyword evidence="9" id="KW-0170">Cobalt</keyword>
<feature type="compositionally biased region" description="Basic residues" evidence="11">
    <location>
        <begin position="144"/>
        <end position="154"/>
    </location>
</feature>
<comment type="catalytic activity">
    <reaction evidence="10">
        <text>a 2'-deoxyribonucleoside 5'-triphosphate + [thioredoxin]-disulfide + H2O = a ribonucleoside 5'-triphosphate + [thioredoxin]-dithiol</text>
        <dbReference type="Rhea" id="RHEA:12701"/>
        <dbReference type="Rhea" id="RHEA-COMP:10698"/>
        <dbReference type="Rhea" id="RHEA-COMP:10700"/>
        <dbReference type="ChEBI" id="CHEBI:15377"/>
        <dbReference type="ChEBI" id="CHEBI:29950"/>
        <dbReference type="ChEBI" id="CHEBI:50058"/>
        <dbReference type="ChEBI" id="CHEBI:61557"/>
        <dbReference type="ChEBI" id="CHEBI:61560"/>
        <dbReference type="EC" id="1.17.4.2"/>
    </reaction>
</comment>
<comment type="similarity">
    <text evidence="2">Belongs to the class II ribonucleoside-triphosphate reductase family.</text>
</comment>
<dbReference type="GO" id="GO:0008998">
    <property type="term" value="F:ribonucleoside-triphosphate reductase (thioredoxin) activity"/>
    <property type="evidence" value="ECO:0007669"/>
    <property type="project" value="UniProtKB-EC"/>
</dbReference>
<sequence>MLGSSVGARRLLQVRPSPAITPGWSSASASILHRPKLTLASNLSQLLYPASFCTSPSILRQKQAWVAFAPDLGPLPRARRRRAPPTPIMERYCRPFSSSSSPSASCSSSVSSIPEGSAGAPSPPPSPGGPTAKQPSSRTSHPGHTSHAHSRRVGNNRTLNAAHCWEKDVTSTSTAAAFSSSPLPADPPAAPPAHPPSQADDNVPPHRFRLDPSFVQQWEDEDPPFGFNGLGELVYRRTYSRMKADGEHRERWFETVGRVVNGTFSMQKEWLLRQSLEWDEERAQGLAQEMYRRIFEMKFLPPGRGLWAMGTTLTEDRRLYAALNNCGFVSTQDMANDPSAPFAFLMDASMLGVGVGFDTLGAGRVTVWGPNRRPEARKTFVIPDSREGWVESVKYLIDAYFLNLPLPAFDYSSIRPAGSPIKGFGGVSQGGEILEALHGDIQGVLDPIVGEPVSVTAIVDMMNLIGKCVVAGNVRRTAEIAFGAPEDEEYVDLKNYEKNPHRAAYGWTSNNSVFASVGMDYENVCERVQRNGEPGFAWLENMRAYGRMGSPPDWRDARAMGGNPCLEQTLESFELCCLVETFPDKHDSLEDFLATLQFAFLYAKTVTLGPTHWAKTNAVMLRNRRIGCSMSGLAQFVTRKGMGELHRWCEEGYQTLQEADQRYSEWLSIPRSVKTTSIKPSGTVSLLAGATPGMHFPESRFYLRRVRLAKNSELLPPLLEVGYVVEPAAGDPERTCVVEIPVDVGEGVRTLKEVGLWEQVAFAAFLQRHWADNQVSCTVTFDPATEGKDLARALDVFQYQLKGISFLPKMEAGAYPQMPYEEISEEEYRERTERLRGRRPDFWRGGAAVEDKKEELLDKFCESCSTNVEDRNEEK</sequence>
<evidence type="ECO:0000256" key="5">
    <source>
        <dbReference type="ARBA" id="ARBA00022705"/>
    </source>
</evidence>
<evidence type="ECO:0000313" key="15">
    <source>
        <dbReference type="Proteomes" id="UP000019335"/>
    </source>
</evidence>
<dbReference type="Pfam" id="PF17975">
    <property type="entry name" value="RNR_Alpha"/>
    <property type="match status" value="1"/>
</dbReference>
<evidence type="ECO:0000256" key="2">
    <source>
        <dbReference type="ARBA" id="ARBA00005654"/>
    </source>
</evidence>
<evidence type="ECO:0000256" key="4">
    <source>
        <dbReference type="ARBA" id="ARBA00022628"/>
    </source>
</evidence>
<dbReference type="EC" id="1.17.4.2" evidence="3"/>
<feature type="region of interest" description="Disordered" evidence="11">
    <location>
        <begin position="74"/>
        <end position="156"/>
    </location>
</feature>
<evidence type="ECO:0000256" key="9">
    <source>
        <dbReference type="ARBA" id="ARBA00023285"/>
    </source>
</evidence>
<feature type="region of interest" description="Disordered" evidence="11">
    <location>
        <begin position="175"/>
        <end position="208"/>
    </location>
</feature>
<reference evidence="14 15" key="1">
    <citation type="journal article" date="2014" name="Mol. Plant">
        <title>Chromosome Scale Genome Assembly and Transcriptome Profiling of Nannochloropsis gaditana in Nitrogen Depletion.</title>
        <authorList>
            <person name="Corteggiani Carpinelli E."/>
            <person name="Telatin A."/>
            <person name="Vitulo N."/>
            <person name="Forcato C."/>
            <person name="D'Angelo M."/>
            <person name="Schiavon R."/>
            <person name="Vezzi A."/>
            <person name="Giacometti G.M."/>
            <person name="Morosinotto T."/>
            <person name="Valle G."/>
        </authorList>
    </citation>
    <scope>NUCLEOTIDE SEQUENCE [LARGE SCALE GENOMIC DNA]</scope>
    <source>
        <strain evidence="14 15">B-31</strain>
    </source>
</reference>
<evidence type="ECO:0000256" key="1">
    <source>
        <dbReference type="ARBA" id="ARBA00001922"/>
    </source>
</evidence>
<accession>W7T512</accession>
<evidence type="ECO:0000256" key="10">
    <source>
        <dbReference type="ARBA" id="ARBA00048987"/>
    </source>
</evidence>
<dbReference type="PANTHER" id="PTHR43371:SF1">
    <property type="entry name" value="RIBONUCLEOSIDE-DIPHOSPHATE REDUCTASE"/>
    <property type="match status" value="1"/>
</dbReference>
<dbReference type="EMBL" id="AZIL01002277">
    <property type="protein sequence ID" value="EWM22110.1"/>
    <property type="molecule type" value="Genomic_DNA"/>
</dbReference>
<feature type="domain" description="Ribonucleotide reductase alpha-helical" evidence="12">
    <location>
        <begin position="210"/>
        <end position="311"/>
    </location>
</feature>
<dbReference type="Gene3D" id="3.20.70.20">
    <property type="match status" value="3"/>
</dbReference>
<protein>
    <recommendedName>
        <fullName evidence="3">ribonucleoside-triphosphate reductase (thioredoxin)</fullName>
        <ecNumber evidence="3">1.17.4.2</ecNumber>
    </recommendedName>
</protein>
<evidence type="ECO:0000256" key="11">
    <source>
        <dbReference type="SAM" id="MobiDB-lite"/>
    </source>
</evidence>
<keyword evidence="15" id="KW-1185">Reference proteome</keyword>
<feature type="domain" description="B12-dependent ribonucleotide reductase insertion" evidence="13">
    <location>
        <begin position="376"/>
        <end position="444"/>
    </location>
</feature>
<evidence type="ECO:0000313" key="14">
    <source>
        <dbReference type="EMBL" id="EWM22110.1"/>
    </source>
</evidence>
<dbReference type="InterPro" id="IPR040763">
    <property type="entry name" value="RNR_alpha_hel"/>
</dbReference>
<dbReference type="PANTHER" id="PTHR43371">
    <property type="entry name" value="VITAMIN B12-DEPENDENT RIBONUCLEOTIDE REDUCTASE"/>
    <property type="match status" value="1"/>
</dbReference>
<keyword evidence="8" id="KW-0676">Redox-active center</keyword>
<comment type="cofactor">
    <cofactor evidence="1">
        <name>adenosylcob(III)alamin</name>
        <dbReference type="ChEBI" id="CHEBI:18408"/>
    </cofactor>
</comment>
<dbReference type="InterPro" id="IPR054158">
    <property type="entry name" value="RNR-II_ins_dom"/>
</dbReference>
<feature type="compositionally biased region" description="Low complexity" evidence="11">
    <location>
        <begin position="97"/>
        <end position="120"/>
    </location>
</feature>
<organism evidence="14 15">
    <name type="scientific">Nannochloropsis gaditana</name>
    <dbReference type="NCBI Taxonomy" id="72520"/>
    <lineage>
        <taxon>Eukaryota</taxon>
        <taxon>Sar</taxon>
        <taxon>Stramenopiles</taxon>
        <taxon>Ochrophyta</taxon>
        <taxon>Eustigmatophyceae</taxon>
        <taxon>Eustigmatales</taxon>
        <taxon>Monodopsidaceae</taxon>
        <taxon>Nannochloropsis</taxon>
    </lineage>
</organism>
<name>W7T512_9STRA</name>
<dbReference type="OrthoDB" id="14890at2759"/>
<keyword evidence="4" id="KW-0846">Cobalamin</keyword>
<dbReference type="InterPro" id="IPR050862">
    <property type="entry name" value="RdRp_reductase_class-2"/>
</dbReference>
<evidence type="ECO:0000256" key="6">
    <source>
        <dbReference type="ARBA" id="ARBA00023002"/>
    </source>
</evidence>
<evidence type="ECO:0000259" key="13">
    <source>
        <dbReference type="Pfam" id="PF21995"/>
    </source>
</evidence>
<dbReference type="AlphaFoldDB" id="W7T512"/>